<dbReference type="PANTHER" id="PTHR45855:SF23">
    <property type="entry name" value="TRANSCRIPTION FACTOR MEE8-RELATED"/>
    <property type="match status" value="1"/>
</dbReference>
<accession>A0A7J0FPT9</accession>
<evidence type="ECO:0000313" key="2">
    <source>
        <dbReference type="EMBL" id="GFZ00661.1"/>
    </source>
</evidence>
<sequence length="153" mass="16672">MLDEVIEHLKQLQQAQVVMTSRMMNMSYMMLPIALQQHLQLSLMASMGMGMGMGMGMRTSSGMGMGMGVMDINAATSCPNITAGISHVPRPAAYMPLISWDRSGNCFSAPAMVGPNPMSTFLACQPQPTMDAYSRMASFYQQLHLPLLPGFNN</sequence>
<reference evidence="2 3" key="1">
    <citation type="submission" date="2019-07" db="EMBL/GenBank/DDBJ databases">
        <title>De Novo Assembly of kiwifruit Actinidia rufa.</title>
        <authorList>
            <person name="Sugita-Konishi S."/>
            <person name="Sato K."/>
            <person name="Mori E."/>
            <person name="Abe Y."/>
            <person name="Kisaki G."/>
            <person name="Hamano K."/>
            <person name="Suezawa K."/>
            <person name="Otani M."/>
            <person name="Fukuda T."/>
            <person name="Manabe T."/>
            <person name="Gomi K."/>
            <person name="Tabuchi M."/>
            <person name="Akimitsu K."/>
            <person name="Kataoka I."/>
        </authorList>
    </citation>
    <scope>NUCLEOTIDE SEQUENCE [LARGE SCALE GENOMIC DNA]</scope>
    <source>
        <strain evidence="3">cv. Fuchu</strain>
    </source>
</reference>
<dbReference type="GO" id="GO:0003677">
    <property type="term" value="F:DNA binding"/>
    <property type="evidence" value="ECO:0007669"/>
    <property type="project" value="UniProtKB-KW"/>
</dbReference>
<organism evidence="2 3">
    <name type="scientific">Actinidia rufa</name>
    <dbReference type="NCBI Taxonomy" id="165716"/>
    <lineage>
        <taxon>Eukaryota</taxon>
        <taxon>Viridiplantae</taxon>
        <taxon>Streptophyta</taxon>
        <taxon>Embryophyta</taxon>
        <taxon>Tracheophyta</taxon>
        <taxon>Spermatophyta</taxon>
        <taxon>Magnoliopsida</taxon>
        <taxon>eudicotyledons</taxon>
        <taxon>Gunneridae</taxon>
        <taxon>Pentapetalae</taxon>
        <taxon>asterids</taxon>
        <taxon>Ericales</taxon>
        <taxon>Actinidiaceae</taxon>
        <taxon>Actinidia</taxon>
    </lineage>
</organism>
<evidence type="ECO:0000313" key="3">
    <source>
        <dbReference type="Proteomes" id="UP000585474"/>
    </source>
</evidence>
<gene>
    <name evidence="2" type="ORF">Acr_14g0002960</name>
</gene>
<proteinExistence type="predicted"/>
<dbReference type="InterPro" id="IPR031066">
    <property type="entry name" value="bHLH_ALC-like_plant"/>
</dbReference>
<dbReference type="PANTHER" id="PTHR45855">
    <property type="entry name" value="TRANSCRIPTION FACTOR PIF1-RELATED"/>
    <property type="match status" value="1"/>
</dbReference>
<name>A0A7J0FPT9_9ERIC</name>
<keyword evidence="1 2" id="KW-0238">DNA-binding</keyword>
<dbReference type="OrthoDB" id="1743014at2759"/>
<protein>
    <submittedName>
        <fullName evidence="2">Basic helix-loop-helix (BHLH) DNA-binding superfamily protein</fullName>
    </submittedName>
</protein>
<evidence type="ECO:0000256" key="1">
    <source>
        <dbReference type="ARBA" id="ARBA00023125"/>
    </source>
</evidence>
<dbReference type="Proteomes" id="UP000585474">
    <property type="component" value="Unassembled WGS sequence"/>
</dbReference>
<dbReference type="GO" id="GO:0005634">
    <property type="term" value="C:nucleus"/>
    <property type="evidence" value="ECO:0007669"/>
    <property type="project" value="TreeGrafter"/>
</dbReference>
<keyword evidence="3" id="KW-1185">Reference proteome</keyword>
<comment type="caution">
    <text evidence="2">The sequence shown here is derived from an EMBL/GenBank/DDBJ whole genome shotgun (WGS) entry which is preliminary data.</text>
</comment>
<dbReference type="EMBL" id="BJWL01000014">
    <property type="protein sequence ID" value="GFZ00661.1"/>
    <property type="molecule type" value="Genomic_DNA"/>
</dbReference>
<dbReference type="AlphaFoldDB" id="A0A7J0FPT9"/>